<dbReference type="EMBL" id="JAAAUY010000003">
    <property type="protein sequence ID" value="KAF9338317.1"/>
    <property type="molecule type" value="Genomic_DNA"/>
</dbReference>
<feature type="transmembrane region" description="Helical" evidence="8">
    <location>
        <begin position="376"/>
        <end position="395"/>
    </location>
</feature>
<keyword evidence="12" id="KW-1185">Reference proteome</keyword>
<keyword evidence="3" id="KW-0547">Nucleotide-binding</keyword>
<dbReference type="Gene3D" id="3.40.50.300">
    <property type="entry name" value="P-loop containing nucleotide triphosphate hydrolases"/>
    <property type="match status" value="3"/>
</dbReference>
<dbReference type="SUPFAM" id="SSF52540">
    <property type="entry name" value="P-loop containing nucleoside triphosphate hydrolases"/>
    <property type="match status" value="2"/>
</dbReference>
<feature type="transmembrane region" description="Helical" evidence="8">
    <location>
        <begin position="85"/>
        <end position="107"/>
    </location>
</feature>
<keyword evidence="1" id="KW-0813">Transport</keyword>
<dbReference type="PROSITE" id="PS50893">
    <property type="entry name" value="ABC_TRANSPORTER_2"/>
    <property type="match status" value="2"/>
</dbReference>
<feature type="transmembrane region" description="Helical" evidence="8">
    <location>
        <begin position="1077"/>
        <end position="1099"/>
    </location>
</feature>
<feature type="compositionally biased region" description="Low complexity" evidence="7">
    <location>
        <begin position="1496"/>
        <end position="1506"/>
    </location>
</feature>
<feature type="region of interest" description="Disordered" evidence="7">
    <location>
        <begin position="1758"/>
        <end position="1812"/>
    </location>
</feature>
<evidence type="ECO:0000256" key="1">
    <source>
        <dbReference type="ARBA" id="ARBA00022448"/>
    </source>
</evidence>
<sequence>MFDRFSSEVVIAGETQSEMDVDATNSTRLIKPKRTFPLAILRVIGAFVQIGLFTFLAFQKLADLNQNLPPDAPRQGREVDEDWPLWLPVMHGIVWVYAAILSIVSLLHPRLSNPYKLVTHLDIIYLTTGLGGLAHFMQNNFGRPLGLWTLDDQISGLSALVSAAMGVLTLATKPLVPPQPNKGPDKRSRGVISPEARSSLYARIAFTWLHPMVIKAFTGRLQETDVWAMDRALRIKTVFQDYIENRKATVFFTMLSLFRLELAQQYIWAAVWAGLGLVPPFVVFKLVKFSQDISTYNRNEALFYVAALLASIVIRSAVLQRGLHLGQRLATKAMGMSSGLIYEKMSVRKDMDPLEYDVSDLVTTDVKHIGQGWKNVFYLMAYPTMFVMAVIQLHGYIGHSAWAGGLAVIAWYPISALASFLFSGRFDPAPVKMERSNALVTDAIKYLGWEEILLSKVLKARAEERHANSKTSPAVMTLISVPLGGDLIQAFVVVVILAVFSKYYDQLLTPAILFTTLISVDIQTDAINSLPLVIIASKEMLTAVVRVNDFLADDENDRDTVIIRDRELARRANIPVIGFVDATFVWPEAKPTGHVGEVLFVDEPDVDDHDDGLVEGDWQSIRNRKTMKNNASRNTNWIVRTLSLFGYTLPAPPPPYQQPNGRQLFAPGSHTSTPMTSDFSLKGITLSFPPNHLSLVTGTKKSGKSALLLALIGEMTRTNGKIYLPRKDYYHNKQGYGSDVAYVAQDPWLEIGGAGGASGSVTGRSTIRDTILFGQVMDEQRYTDVLHACVLEHDLNGLPNGDMTIIGDKNVIWSMSLKQRISLARAVYSDVSHILMDDCLSFVDVKSRHFIWKNCILGPLMENKTRIMVSNQFHIKTYLNDVDYVVGLDQGVVLGHGTVRDVLGQGWIRQAPGSSSIPTTIIPGATVPSNLGQPRVDPQQPLSDSIGNAPAQELRSSKSTNLPLNKLSSLSDYDDLDSTLSRETAAGLRVGWMTFGTYIFSSGTALFLWSAFVSLLLSQALFVIRIGWLGIWAENASWDGDVPSSSQHYTLVTRSRLSLEDPLAERLPREPMASYDYLTIFIALAGARALFVIGNAFFLRSGAHTGVDRIYERLLRSVTSARLTVFESNAEKAATCAKTSPDTTATATLGESGGLFAKGTINSLKECFQRDLDGLDVKLAKEFWQFSSDFMAVSLIVTILAVILPFVLVPTTVVFFMLSSVAILGLGLSKEMHRMSIRADRMDKDQFKHTFRGLATIRGYGLERRAIKAGIAQAEVYLKTTYFGSCADRWLHWKIELLSAFIPFSVAVLVLQRIEDLDPVLIGLCLYLSLQFSEKVLNCLLGYGRIRNRLQWALERTRRYIRDLNLKEHKEAPRVVPAKQPPAGWPHSGAVEFLNYSCSRSESISGLSGPGSAPKITHQTPIDPDLVETVQVLSRSGPTEPSPQQQLQQQQLQQQMLQDLAMAAPLDNGSVRTNTAISGLSTANTAISRTSHLSAASRASTASHTTVVNPNGHEQTLGSEASIATLVPAPPVVMNSSAIVIAPSVPMDQLQALNQTDPRDMKFDSPLPPLPPISGDPSAPAGILKKTDAANGTLSTTTTVGFGPVTCTIRSGEKIAVVGQSKSGKSTFIQSLFRIWDSFEEDLIRAERAAALALADPNNAKTKKKPLFAKNTVGAADRDLGSIKVDGLDVHQMGLSALRSRLGILSQRGTVFAGTVRFNLDPHGEHEDAELNDILKICFLSDRVKLDTELITPATANLSGSAASSNTTPAKPLKVSRRKHFFRRSRATPKDLKGKSKTSGYGRPVPATVGATSGRGLRATVLANSALNGSNDLSEIDQRLLETMEEGPEDSSSSDEDSDHDDNRVELDTNERQLLSLARILVQRPNVVVLDNCASKVTDLTAQRIDQIVVQELRHATVLSVGHRLDQIVARHNRILVLEQGKIVEFDTPIALLMKPDGAFRRICNPNGPNFSALVSLAKKQQLQQ</sequence>
<keyword evidence="2 8" id="KW-0812">Transmembrane</keyword>
<dbReference type="GO" id="GO:0016887">
    <property type="term" value="F:ATP hydrolysis activity"/>
    <property type="evidence" value="ECO:0007669"/>
    <property type="project" value="InterPro"/>
</dbReference>
<evidence type="ECO:0000313" key="11">
    <source>
        <dbReference type="EMBL" id="KAF9338317.1"/>
    </source>
</evidence>
<feature type="compositionally biased region" description="Basic residues" evidence="7">
    <location>
        <begin position="1774"/>
        <end position="1787"/>
    </location>
</feature>
<evidence type="ECO:0000256" key="2">
    <source>
        <dbReference type="ARBA" id="ARBA00022692"/>
    </source>
</evidence>
<feature type="compositionally biased region" description="Acidic residues" evidence="7">
    <location>
        <begin position="1843"/>
        <end position="1860"/>
    </location>
</feature>
<feature type="region of interest" description="Disordered" evidence="7">
    <location>
        <begin position="1496"/>
        <end position="1515"/>
    </location>
</feature>
<feature type="region of interest" description="Disordered" evidence="7">
    <location>
        <begin position="1843"/>
        <end position="1863"/>
    </location>
</feature>
<organism evidence="11 12">
    <name type="scientific">Podila minutissima</name>
    <dbReference type="NCBI Taxonomy" id="64525"/>
    <lineage>
        <taxon>Eukaryota</taxon>
        <taxon>Fungi</taxon>
        <taxon>Fungi incertae sedis</taxon>
        <taxon>Mucoromycota</taxon>
        <taxon>Mortierellomycotina</taxon>
        <taxon>Mortierellomycetes</taxon>
        <taxon>Mortierellales</taxon>
        <taxon>Mortierellaceae</taxon>
        <taxon>Podila</taxon>
    </lineage>
</organism>
<dbReference type="InterPro" id="IPR011527">
    <property type="entry name" value="ABC1_TM_dom"/>
</dbReference>
<feature type="transmembrane region" description="Helical" evidence="8">
    <location>
        <begin position="401"/>
        <end position="423"/>
    </location>
</feature>
<dbReference type="GO" id="GO:0016020">
    <property type="term" value="C:membrane"/>
    <property type="evidence" value="ECO:0007669"/>
    <property type="project" value="InterPro"/>
</dbReference>
<comment type="caution">
    <text evidence="11">The sequence shown here is derived from an EMBL/GenBank/DDBJ whole genome shotgun (WGS) entry which is preliminary data.</text>
</comment>
<feature type="transmembrane region" description="Helical" evidence="8">
    <location>
        <begin position="266"/>
        <end position="289"/>
    </location>
</feature>
<keyword evidence="4" id="KW-0067">ATP-binding</keyword>
<evidence type="ECO:0000313" key="12">
    <source>
        <dbReference type="Proteomes" id="UP000696485"/>
    </source>
</evidence>
<reference evidence="11" key="1">
    <citation type="journal article" date="2020" name="Fungal Divers.">
        <title>Resolving the Mortierellaceae phylogeny through synthesis of multi-gene phylogenetics and phylogenomics.</title>
        <authorList>
            <person name="Vandepol N."/>
            <person name="Liber J."/>
            <person name="Desiro A."/>
            <person name="Na H."/>
            <person name="Kennedy M."/>
            <person name="Barry K."/>
            <person name="Grigoriev I.V."/>
            <person name="Miller A.N."/>
            <person name="O'Donnell K."/>
            <person name="Stajich J.E."/>
            <person name="Bonito G."/>
        </authorList>
    </citation>
    <scope>NUCLEOTIDE SEQUENCE</scope>
    <source>
        <strain evidence="11">NVP1</strain>
    </source>
</reference>
<feature type="domain" description="ABC transporter" evidence="9">
    <location>
        <begin position="639"/>
        <end position="915"/>
    </location>
</feature>
<dbReference type="PANTHER" id="PTHR24223">
    <property type="entry name" value="ATP-BINDING CASSETTE SUB-FAMILY C"/>
    <property type="match status" value="1"/>
</dbReference>
<feature type="transmembrane region" description="Helical" evidence="8">
    <location>
        <begin position="38"/>
        <end position="58"/>
    </location>
</feature>
<dbReference type="PROSITE" id="PS50929">
    <property type="entry name" value="ABC_TM1F"/>
    <property type="match status" value="1"/>
</dbReference>
<dbReference type="InterPro" id="IPR003439">
    <property type="entry name" value="ABC_transporter-like_ATP-bd"/>
</dbReference>
<feature type="transmembrane region" description="Helical" evidence="8">
    <location>
        <begin position="1190"/>
        <end position="1207"/>
    </location>
</feature>
<dbReference type="Proteomes" id="UP000696485">
    <property type="component" value="Unassembled WGS sequence"/>
</dbReference>
<dbReference type="Pfam" id="PF00005">
    <property type="entry name" value="ABC_tran"/>
    <property type="match status" value="1"/>
</dbReference>
<dbReference type="GO" id="GO:0140359">
    <property type="term" value="F:ABC-type transporter activity"/>
    <property type="evidence" value="ECO:0007669"/>
    <property type="project" value="InterPro"/>
</dbReference>
<dbReference type="InterPro" id="IPR027417">
    <property type="entry name" value="P-loop_NTPase"/>
</dbReference>
<feature type="transmembrane region" description="Helical" evidence="8">
    <location>
        <begin position="301"/>
        <end position="318"/>
    </location>
</feature>
<evidence type="ECO:0000256" key="5">
    <source>
        <dbReference type="ARBA" id="ARBA00022989"/>
    </source>
</evidence>
<evidence type="ECO:0000256" key="3">
    <source>
        <dbReference type="ARBA" id="ARBA00022741"/>
    </source>
</evidence>
<dbReference type="GO" id="GO:0005524">
    <property type="term" value="F:ATP binding"/>
    <property type="evidence" value="ECO:0007669"/>
    <property type="project" value="UniProtKB-KW"/>
</dbReference>
<feature type="compositionally biased region" description="Polar residues" evidence="7">
    <location>
        <begin position="1758"/>
        <end position="1769"/>
    </location>
</feature>
<evidence type="ECO:0000259" key="10">
    <source>
        <dbReference type="PROSITE" id="PS50929"/>
    </source>
</evidence>
<proteinExistence type="predicted"/>
<feature type="transmembrane region" description="Helical" evidence="8">
    <location>
        <begin position="1006"/>
        <end position="1028"/>
    </location>
</feature>
<dbReference type="InterPro" id="IPR036640">
    <property type="entry name" value="ABC1_TM_sf"/>
</dbReference>
<dbReference type="PANTHER" id="PTHR24223:SF356">
    <property type="entry name" value="ATP-BINDING CASSETTE TRANSPORTER ABC4"/>
    <property type="match status" value="1"/>
</dbReference>
<feature type="transmembrane region" description="Helical" evidence="8">
    <location>
        <begin position="475"/>
        <end position="500"/>
    </location>
</feature>
<feature type="domain" description="ABC transmembrane type-1" evidence="10">
    <location>
        <begin position="1011"/>
        <end position="1348"/>
    </location>
</feature>
<evidence type="ECO:0000256" key="4">
    <source>
        <dbReference type="ARBA" id="ARBA00022840"/>
    </source>
</evidence>
<gene>
    <name evidence="11" type="ORF">BG006_005299</name>
</gene>
<feature type="region of interest" description="Disordered" evidence="7">
    <location>
        <begin position="1405"/>
        <end position="1424"/>
    </location>
</feature>
<feature type="domain" description="ABC transporter" evidence="9">
    <location>
        <begin position="1584"/>
        <end position="1965"/>
    </location>
</feature>
<keyword evidence="5 8" id="KW-1133">Transmembrane helix</keyword>
<dbReference type="InterPro" id="IPR050173">
    <property type="entry name" value="ABC_transporter_C-like"/>
</dbReference>
<feature type="region of interest" description="Disordered" evidence="7">
    <location>
        <begin position="928"/>
        <end position="958"/>
    </location>
</feature>
<evidence type="ECO:0000256" key="6">
    <source>
        <dbReference type="ARBA" id="ARBA00023136"/>
    </source>
</evidence>
<dbReference type="SUPFAM" id="SSF90123">
    <property type="entry name" value="ABC transporter transmembrane region"/>
    <property type="match status" value="2"/>
</dbReference>
<name>A0A9P5SUN2_9FUNG</name>
<evidence type="ECO:0000256" key="8">
    <source>
        <dbReference type="SAM" id="Phobius"/>
    </source>
</evidence>
<evidence type="ECO:0000256" key="7">
    <source>
        <dbReference type="SAM" id="MobiDB-lite"/>
    </source>
</evidence>
<protein>
    <submittedName>
        <fullName evidence="11">Uncharacterized protein</fullName>
    </submittedName>
</protein>
<evidence type="ECO:0000259" key="9">
    <source>
        <dbReference type="PROSITE" id="PS50893"/>
    </source>
</evidence>
<accession>A0A9P5SUN2</accession>
<keyword evidence="6 8" id="KW-0472">Membrane</keyword>
<dbReference type="Gene3D" id="1.20.1560.10">
    <property type="entry name" value="ABC transporter type 1, transmembrane domain"/>
    <property type="match status" value="2"/>
</dbReference>